<dbReference type="PANTHER" id="PTHR22932:SF4">
    <property type="entry name" value="PROTEIN PTGES3L-RELATED"/>
    <property type="match status" value="1"/>
</dbReference>
<dbReference type="EMBL" id="VCAZ01000002">
    <property type="protein sequence ID" value="TSK14537.1"/>
    <property type="molecule type" value="Genomic_DNA"/>
</dbReference>
<dbReference type="InterPro" id="IPR008978">
    <property type="entry name" value="HSP20-like_chaperone"/>
</dbReference>
<sequence>MPKIVRPDNCQPAKALWFDRKKYLTINFLVQKPKNVQVDVTDTKIILSCQDDDDNNIYNEIEFYDRVHKSDSREKVYDRTINLLIRKMKDNVAWPRLTKDTAKPAWLSVDFENWRDWEHEEEDGRAEFEQYMDMLSDMNKKGEAPSMDDLDFDSGFVHVLLSDGENLALFVVLTSLTASSDVPHGSLLLIRPF</sequence>
<dbReference type="GO" id="GO:0051131">
    <property type="term" value="P:chaperone-mediated protein complex assembly"/>
    <property type="evidence" value="ECO:0007669"/>
    <property type="project" value="TreeGrafter"/>
</dbReference>
<evidence type="ECO:0000256" key="1">
    <source>
        <dbReference type="ARBA" id="ARBA00025733"/>
    </source>
</evidence>
<dbReference type="InterPro" id="IPR007052">
    <property type="entry name" value="CS_dom"/>
</dbReference>
<dbReference type="AlphaFoldDB" id="A0A556TIH2"/>
<dbReference type="PANTHER" id="PTHR22932">
    <property type="entry name" value="TELOMERASE-BINDING PROTEIN P23 HSP90 CO-CHAPERONE"/>
    <property type="match status" value="1"/>
</dbReference>
<name>A0A556TIH2_BAGYA</name>
<comment type="caution">
    <text evidence="3">The sequence shown here is derived from an EMBL/GenBank/DDBJ whole genome shotgun (WGS) entry which is preliminary data.</text>
</comment>
<evidence type="ECO:0000259" key="2">
    <source>
        <dbReference type="PROSITE" id="PS51203"/>
    </source>
</evidence>
<proteinExistence type="inferred from homology"/>
<dbReference type="GO" id="GO:0051087">
    <property type="term" value="F:protein-folding chaperone binding"/>
    <property type="evidence" value="ECO:0007669"/>
    <property type="project" value="TreeGrafter"/>
</dbReference>
<feature type="domain" description="CS" evidence="2">
    <location>
        <begin position="10"/>
        <end position="98"/>
    </location>
</feature>
<dbReference type="PROSITE" id="PS51203">
    <property type="entry name" value="CS"/>
    <property type="match status" value="1"/>
</dbReference>
<reference evidence="3 4" key="1">
    <citation type="journal article" date="2019" name="Genome Biol. Evol.">
        <title>Whole-Genome Sequencing of the Giant Devil Catfish, Bagarius yarrelli.</title>
        <authorList>
            <person name="Jiang W."/>
            <person name="Lv Y."/>
            <person name="Cheng L."/>
            <person name="Yang K."/>
            <person name="Chao B."/>
            <person name="Wang X."/>
            <person name="Li Y."/>
            <person name="Pan X."/>
            <person name="You X."/>
            <person name="Zhang Y."/>
            <person name="Yang J."/>
            <person name="Li J."/>
            <person name="Zhang X."/>
            <person name="Liu S."/>
            <person name="Sun C."/>
            <person name="Yang J."/>
            <person name="Shi Q."/>
        </authorList>
    </citation>
    <scope>NUCLEOTIDE SEQUENCE [LARGE SCALE GENOMIC DNA]</scope>
    <source>
        <strain evidence="3">JWS20170419001</strain>
        <tissue evidence="3">Muscle</tissue>
    </source>
</reference>
<protein>
    <submittedName>
        <fullName evidence="3">Prostaglandin E synthase 3</fullName>
    </submittedName>
</protein>
<dbReference type="GO" id="GO:0005829">
    <property type="term" value="C:cytosol"/>
    <property type="evidence" value="ECO:0007669"/>
    <property type="project" value="TreeGrafter"/>
</dbReference>
<dbReference type="GO" id="GO:0005634">
    <property type="term" value="C:nucleus"/>
    <property type="evidence" value="ECO:0007669"/>
    <property type="project" value="TreeGrafter"/>
</dbReference>
<dbReference type="OrthoDB" id="1564555at2759"/>
<gene>
    <name evidence="3" type="ORF">Baya_0520</name>
</gene>
<dbReference type="GO" id="GO:0006457">
    <property type="term" value="P:protein folding"/>
    <property type="evidence" value="ECO:0007669"/>
    <property type="project" value="TreeGrafter"/>
</dbReference>
<keyword evidence="4" id="KW-1185">Reference proteome</keyword>
<dbReference type="Proteomes" id="UP000319801">
    <property type="component" value="Unassembled WGS sequence"/>
</dbReference>
<organism evidence="3 4">
    <name type="scientific">Bagarius yarrelli</name>
    <name type="common">Goonch</name>
    <name type="synonym">Bagrus yarrelli</name>
    <dbReference type="NCBI Taxonomy" id="175774"/>
    <lineage>
        <taxon>Eukaryota</taxon>
        <taxon>Metazoa</taxon>
        <taxon>Chordata</taxon>
        <taxon>Craniata</taxon>
        <taxon>Vertebrata</taxon>
        <taxon>Euteleostomi</taxon>
        <taxon>Actinopterygii</taxon>
        <taxon>Neopterygii</taxon>
        <taxon>Teleostei</taxon>
        <taxon>Ostariophysi</taxon>
        <taxon>Siluriformes</taxon>
        <taxon>Sisoridae</taxon>
        <taxon>Sisorinae</taxon>
        <taxon>Bagarius</taxon>
    </lineage>
</organism>
<dbReference type="GO" id="GO:0051879">
    <property type="term" value="F:Hsp90 protein binding"/>
    <property type="evidence" value="ECO:0007669"/>
    <property type="project" value="InterPro"/>
</dbReference>
<comment type="similarity">
    <text evidence="1">Belongs to the p23/wos2 family.</text>
</comment>
<dbReference type="SUPFAM" id="SSF49764">
    <property type="entry name" value="HSP20-like chaperones"/>
    <property type="match status" value="1"/>
</dbReference>
<accession>A0A556TIH2</accession>
<evidence type="ECO:0000313" key="3">
    <source>
        <dbReference type="EMBL" id="TSK14537.1"/>
    </source>
</evidence>
<dbReference type="FunFam" id="2.60.40.790:FF:000003">
    <property type="entry name" value="prostaglandin E synthase 3"/>
    <property type="match status" value="1"/>
</dbReference>
<dbReference type="Gene3D" id="2.60.40.790">
    <property type="match status" value="1"/>
</dbReference>
<evidence type="ECO:0000313" key="4">
    <source>
        <dbReference type="Proteomes" id="UP000319801"/>
    </source>
</evidence>
<dbReference type="InterPro" id="IPR045250">
    <property type="entry name" value="p23-like"/>
</dbReference>